<organism evidence="3 4">
    <name type="scientific">Megamonas hypermegale</name>
    <dbReference type="NCBI Taxonomy" id="158847"/>
    <lineage>
        <taxon>Bacteria</taxon>
        <taxon>Bacillati</taxon>
        <taxon>Bacillota</taxon>
        <taxon>Negativicutes</taxon>
        <taxon>Selenomonadales</taxon>
        <taxon>Selenomonadaceae</taxon>
        <taxon>Megamonas</taxon>
    </lineage>
</organism>
<dbReference type="OrthoDB" id="9802729at2"/>
<dbReference type="GeneID" id="78508159"/>
<feature type="modified residue" description="O-UMP-tyrosine" evidence="1">
    <location>
        <position position="54"/>
    </location>
</feature>
<dbReference type="PROSITE" id="PS51343">
    <property type="entry name" value="PII_GLNB_DOM"/>
    <property type="match status" value="1"/>
</dbReference>
<dbReference type="EMBL" id="LT906446">
    <property type="protein sequence ID" value="SNV05561.1"/>
    <property type="molecule type" value="Genomic_DNA"/>
</dbReference>
<dbReference type="InterPro" id="IPR002187">
    <property type="entry name" value="N-reg_PII"/>
</dbReference>
<evidence type="ECO:0000313" key="3">
    <source>
        <dbReference type="EMBL" id="SNV05561.1"/>
    </source>
</evidence>
<dbReference type="AlphaFoldDB" id="A0A239U602"/>
<gene>
    <name evidence="3" type="primary">glnB</name>
    <name evidence="3" type="ORF">SAMEA4364220_02182</name>
</gene>
<evidence type="ECO:0000313" key="4">
    <source>
        <dbReference type="Proteomes" id="UP000215383"/>
    </source>
</evidence>
<keyword evidence="1" id="KW-0597">Phosphoprotein</keyword>
<reference evidence="3 4" key="1">
    <citation type="submission" date="2017-06" db="EMBL/GenBank/DDBJ databases">
        <authorList>
            <consortium name="Pathogen Informatics"/>
        </authorList>
    </citation>
    <scope>NUCLEOTIDE SEQUENCE [LARGE SCALE GENOMIC DNA]</scope>
    <source>
        <strain evidence="3 4">NCTC10570</strain>
    </source>
</reference>
<dbReference type="SUPFAM" id="SSF54913">
    <property type="entry name" value="GlnB-like"/>
    <property type="match status" value="1"/>
</dbReference>
<dbReference type="GO" id="GO:0030234">
    <property type="term" value="F:enzyme regulator activity"/>
    <property type="evidence" value="ECO:0007669"/>
    <property type="project" value="InterPro"/>
</dbReference>
<dbReference type="PRINTS" id="PR00340">
    <property type="entry name" value="PIIGLNB"/>
</dbReference>
<protein>
    <submittedName>
        <fullName evidence="3">Nitrogen regulatory protein P-II</fullName>
    </submittedName>
</protein>
<dbReference type="InterPro" id="IPR017918">
    <property type="entry name" value="N-reg_PII_CS"/>
</dbReference>
<dbReference type="InterPro" id="IPR011322">
    <property type="entry name" value="N-reg_PII-like_a/b"/>
</dbReference>
<dbReference type="Proteomes" id="UP000215383">
    <property type="component" value="Chromosome 1"/>
</dbReference>
<dbReference type="Pfam" id="PF00543">
    <property type="entry name" value="P-II"/>
    <property type="match status" value="1"/>
</dbReference>
<evidence type="ECO:0000256" key="1">
    <source>
        <dbReference type="PIRSR" id="PIRSR602187-50"/>
    </source>
</evidence>
<dbReference type="InterPro" id="IPR015867">
    <property type="entry name" value="N-reg_PII/ATP_PRibTrfase_C"/>
</dbReference>
<proteinExistence type="inferred from homology"/>
<comment type="similarity">
    <text evidence="2">Belongs to the P(II) protein family.</text>
</comment>
<dbReference type="PROSITE" id="PS00638">
    <property type="entry name" value="PII_GLNB_CTER"/>
    <property type="match status" value="1"/>
</dbReference>
<dbReference type="GO" id="GO:0005829">
    <property type="term" value="C:cytosol"/>
    <property type="evidence" value="ECO:0007669"/>
    <property type="project" value="TreeGrafter"/>
</dbReference>
<dbReference type="Gene3D" id="3.30.70.120">
    <property type="match status" value="1"/>
</dbReference>
<evidence type="ECO:0000256" key="2">
    <source>
        <dbReference type="RuleBase" id="RU003936"/>
    </source>
</evidence>
<dbReference type="SMART" id="SM00938">
    <property type="entry name" value="P-II"/>
    <property type="match status" value="1"/>
</dbReference>
<dbReference type="PANTHER" id="PTHR30115:SF11">
    <property type="entry name" value="NITROGEN REGULATORY PROTEIN P-II HOMOLOG"/>
    <property type="match status" value="1"/>
</dbReference>
<dbReference type="PANTHER" id="PTHR30115">
    <property type="entry name" value="NITROGEN REGULATORY PROTEIN P-II"/>
    <property type="match status" value="1"/>
</dbReference>
<keyword evidence="4" id="KW-1185">Reference proteome</keyword>
<dbReference type="GO" id="GO:0006808">
    <property type="term" value="P:regulation of nitrogen utilization"/>
    <property type="evidence" value="ECO:0007669"/>
    <property type="project" value="InterPro"/>
</dbReference>
<dbReference type="GO" id="GO:0005524">
    <property type="term" value="F:ATP binding"/>
    <property type="evidence" value="ECO:0007669"/>
    <property type="project" value="TreeGrafter"/>
</dbReference>
<dbReference type="eggNOG" id="COG0347">
    <property type="taxonomic scope" value="Bacteria"/>
</dbReference>
<accession>A0A239U602</accession>
<sequence length="120" mass="13240">MRKITKVEIITRASKLEDLKEALNAIGVQGMTVSQVYGCGLQKGQTEVYRGRQYAVNLVPKVKIETVICEVPVEKVLETARKALQTGHIGDGKIFVYDVENAMRIRTGTMGDKAITDDEA</sequence>
<name>A0A239U602_9FIRM</name>
<dbReference type="RefSeq" id="WP_027889492.1">
    <property type="nucleotide sequence ID" value="NZ_CALXYH010000009.1"/>
</dbReference>